<dbReference type="PANTHER" id="PTHR30622:SF2">
    <property type="entry name" value="UNDECAPRENYL-DIPHOSPHATASE"/>
    <property type="match status" value="1"/>
</dbReference>
<keyword evidence="12 17" id="KW-0046">Antibiotic resistance</keyword>
<dbReference type="NCBIfam" id="TIGR00753">
    <property type="entry name" value="undec_PP_bacA"/>
    <property type="match status" value="1"/>
</dbReference>
<evidence type="ECO:0000256" key="2">
    <source>
        <dbReference type="ARBA" id="ARBA00010621"/>
    </source>
</evidence>
<name>A0A562QMP3_9BACI</name>
<gene>
    <name evidence="17" type="primary">uppP</name>
    <name evidence="18" type="ORF">IQ10_01296</name>
</gene>
<dbReference type="InterPro" id="IPR003824">
    <property type="entry name" value="UppP"/>
</dbReference>
<keyword evidence="9 17" id="KW-0573">Peptidoglycan synthesis</keyword>
<comment type="function">
    <text evidence="17">Catalyzes the dephosphorylation of undecaprenyl diphosphate (UPP). Confers resistance to bacitracin.</text>
</comment>
<evidence type="ECO:0000256" key="17">
    <source>
        <dbReference type="HAMAP-Rule" id="MF_01006"/>
    </source>
</evidence>
<evidence type="ECO:0000256" key="10">
    <source>
        <dbReference type="ARBA" id="ARBA00022989"/>
    </source>
</evidence>
<organism evidence="18 19">
    <name type="scientific">Halalkalibacter nanhaiisediminis</name>
    <dbReference type="NCBI Taxonomy" id="688079"/>
    <lineage>
        <taxon>Bacteria</taxon>
        <taxon>Bacillati</taxon>
        <taxon>Bacillota</taxon>
        <taxon>Bacilli</taxon>
        <taxon>Bacillales</taxon>
        <taxon>Bacillaceae</taxon>
        <taxon>Halalkalibacter</taxon>
    </lineage>
</organism>
<dbReference type="EMBL" id="VLKZ01000003">
    <property type="protein sequence ID" value="TWI57965.1"/>
    <property type="molecule type" value="Genomic_DNA"/>
</dbReference>
<evidence type="ECO:0000256" key="6">
    <source>
        <dbReference type="ARBA" id="ARBA00022692"/>
    </source>
</evidence>
<evidence type="ECO:0000256" key="5">
    <source>
        <dbReference type="ARBA" id="ARBA00022475"/>
    </source>
</evidence>
<keyword evidence="10 17" id="KW-1133">Transmembrane helix</keyword>
<evidence type="ECO:0000313" key="19">
    <source>
        <dbReference type="Proteomes" id="UP000315711"/>
    </source>
</evidence>
<keyword evidence="19" id="KW-1185">Reference proteome</keyword>
<evidence type="ECO:0000256" key="15">
    <source>
        <dbReference type="ARBA" id="ARBA00032932"/>
    </source>
</evidence>
<evidence type="ECO:0000256" key="13">
    <source>
        <dbReference type="ARBA" id="ARBA00023316"/>
    </source>
</evidence>
<feature type="transmembrane region" description="Helical" evidence="17">
    <location>
        <begin position="117"/>
        <end position="137"/>
    </location>
</feature>
<feature type="transmembrane region" description="Helical" evidence="17">
    <location>
        <begin position="187"/>
        <end position="207"/>
    </location>
</feature>
<dbReference type="RefSeq" id="WP_144449643.1">
    <property type="nucleotide sequence ID" value="NZ_VLKZ01000003.1"/>
</dbReference>
<reference evidence="18 19" key="1">
    <citation type="journal article" date="2015" name="Stand. Genomic Sci.">
        <title>Genomic Encyclopedia of Bacterial and Archaeal Type Strains, Phase III: the genomes of soil and plant-associated and newly described type strains.</title>
        <authorList>
            <person name="Whitman W.B."/>
            <person name="Woyke T."/>
            <person name="Klenk H.P."/>
            <person name="Zhou Y."/>
            <person name="Lilburn T.G."/>
            <person name="Beck B.J."/>
            <person name="De Vos P."/>
            <person name="Vandamme P."/>
            <person name="Eisen J.A."/>
            <person name="Garrity G."/>
            <person name="Hugenholtz P."/>
            <person name="Kyrpides N.C."/>
        </authorList>
    </citation>
    <scope>NUCLEOTIDE SEQUENCE [LARGE SCALE GENOMIC DNA]</scope>
    <source>
        <strain evidence="18 19">CGMCC 1.10116</strain>
    </source>
</reference>
<dbReference type="GO" id="GO:0008360">
    <property type="term" value="P:regulation of cell shape"/>
    <property type="evidence" value="ECO:0007669"/>
    <property type="project" value="UniProtKB-KW"/>
</dbReference>
<evidence type="ECO:0000256" key="14">
    <source>
        <dbReference type="ARBA" id="ARBA00032707"/>
    </source>
</evidence>
<evidence type="ECO:0000256" key="12">
    <source>
        <dbReference type="ARBA" id="ARBA00023251"/>
    </source>
</evidence>
<comment type="catalytic activity">
    <reaction evidence="16 17">
        <text>di-trans,octa-cis-undecaprenyl diphosphate + H2O = di-trans,octa-cis-undecaprenyl phosphate + phosphate + H(+)</text>
        <dbReference type="Rhea" id="RHEA:28094"/>
        <dbReference type="ChEBI" id="CHEBI:15377"/>
        <dbReference type="ChEBI" id="CHEBI:15378"/>
        <dbReference type="ChEBI" id="CHEBI:43474"/>
        <dbReference type="ChEBI" id="CHEBI:58405"/>
        <dbReference type="ChEBI" id="CHEBI:60392"/>
        <dbReference type="EC" id="3.6.1.27"/>
    </reaction>
</comment>
<dbReference type="Pfam" id="PF02673">
    <property type="entry name" value="BacA"/>
    <property type="match status" value="1"/>
</dbReference>
<evidence type="ECO:0000256" key="8">
    <source>
        <dbReference type="ARBA" id="ARBA00022960"/>
    </source>
</evidence>
<dbReference type="OrthoDB" id="9808289at2"/>
<feature type="transmembrane region" description="Helical" evidence="17">
    <location>
        <begin position="149"/>
        <end position="167"/>
    </location>
</feature>
<feature type="transmembrane region" description="Helical" evidence="17">
    <location>
        <begin position="85"/>
        <end position="105"/>
    </location>
</feature>
<dbReference type="AlphaFoldDB" id="A0A562QMP3"/>
<keyword evidence="8 17" id="KW-0133">Cell shape</keyword>
<evidence type="ECO:0000313" key="18">
    <source>
        <dbReference type="EMBL" id="TWI57965.1"/>
    </source>
</evidence>
<evidence type="ECO:0000256" key="3">
    <source>
        <dbReference type="ARBA" id="ARBA00012374"/>
    </source>
</evidence>
<feature type="transmembrane region" description="Helical" evidence="17">
    <location>
        <begin position="251"/>
        <end position="269"/>
    </location>
</feature>
<keyword evidence="13 17" id="KW-0961">Cell wall biogenesis/degradation</keyword>
<keyword evidence="6 17" id="KW-0812">Transmembrane</keyword>
<comment type="subcellular location">
    <subcellularLocation>
        <location evidence="1 17">Cell membrane</location>
        <topology evidence="1 17">Multi-pass membrane protein</topology>
    </subcellularLocation>
</comment>
<comment type="similarity">
    <text evidence="2 17">Belongs to the UppP family.</text>
</comment>
<keyword evidence="7 17" id="KW-0378">Hydrolase</keyword>
<dbReference type="PANTHER" id="PTHR30622">
    <property type="entry name" value="UNDECAPRENYL-DIPHOSPHATASE"/>
    <property type="match status" value="1"/>
</dbReference>
<evidence type="ECO:0000256" key="11">
    <source>
        <dbReference type="ARBA" id="ARBA00023136"/>
    </source>
</evidence>
<sequence>MSIIEALIFGFVQGITEFLPISSTAHIVITQILLGYTFPGFGFEIFLHLASILAIILYFRNDLIEVIRGFINYILHRSSENRTSFYFGLYIIIATLITGVLGIILEGFMGEGLKTPPFIALALAVTGLFLIIIERFVRQGTRTDKDMTFLDAIIIGLVQTIAVFPGISRSGSTLIAGLFAGLNKETAVRFSFLLSIPVILGSTVLAIGDFTSGSLVAEVGIASLIVAFIATFVFSWLGIIWLIEFLKRSKLIYFAVYCFAAAIFVFFFLNNSLIVEL</sequence>
<comment type="caution">
    <text evidence="18">The sequence shown here is derived from an EMBL/GenBank/DDBJ whole genome shotgun (WGS) entry which is preliminary data.</text>
</comment>
<protein>
    <recommendedName>
        <fullName evidence="4 17">Undecaprenyl-diphosphatase</fullName>
        <ecNumber evidence="3 17">3.6.1.27</ecNumber>
    </recommendedName>
    <alternativeName>
        <fullName evidence="15 17">Bacitracin resistance protein</fullName>
    </alternativeName>
    <alternativeName>
        <fullName evidence="14 17">Undecaprenyl pyrophosphate phosphatase</fullName>
    </alternativeName>
</protein>
<proteinExistence type="inferred from homology"/>
<accession>A0A562QMP3</accession>
<feature type="transmembrane region" description="Helical" evidence="17">
    <location>
        <begin position="7"/>
        <end position="29"/>
    </location>
</feature>
<dbReference type="EC" id="3.6.1.27" evidence="3 17"/>
<evidence type="ECO:0000256" key="9">
    <source>
        <dbReference type="ARBA" id="ARBA00022984"/>
    </source>
</evidence>
<dbReference type="GO" id="GO:0009252">
    <property type="term" value="P:peptidoglycan biosynthetic process"/>
    <property type="evidence" value="ECO:0007669"/>
    <property type="project" value="UniProtKB-KW"/>
</dbReference>
<dbReference type="GO" id="GO:0005886">
    <property type="term" value="C:plasma membrane"/>
    <property type="evidence" value="ECO:0007669"/>
    <property type="project" value="UniProtKB-SubCell"/>
</dbReference>
<feature type="transmembrane region" description="Helical" evidence="17">
    <location>
        <begin position="219"/>
        <end position="239"/>
    </location>
</feature>
<dbReference type="GO" id="GO:0050380">
    <property type="term" value="F:undecaprenyl-diphosphatase activity"/>
    <property type="evidence" value="ECO:0007669"/>
    <property type="project" value="UniProtKB-UniRule"/>
</dbReference>
<feature type="transmembrane region" description="Helical" evidence="17">
    <location>
        <begin position="41"/>
        <end position="59"/>
    </location>
</feature>
<dbReference type="GO" id="GO:0071555">
    <property type="term" value="P:cell wall organization"/>
    <property type="evidence" value="ECO:0007669"/>
    <property type="project" value="UniProtKB-KW"/>
</dbReference>
<dbReference type="GO" id="GO:0046677">
    <property type="term" value="P:response to antibiotic"/>
    <property type="evidence" value="ECO:0007669"/>
    <property type="project" value="UniProtKB-UniRule"/>
</dbReference>
<evidence type="ECO:0000256" key="16">
    <source>
        <dbReference type="ARBA" id="ARBA00047594"/>
    </source>
</evidence>
<keyword evidence="5 17" id="KW-1003">Cell membrane</keyword>
<keyword evidence="11 17" id="KW-0472">Membrane</keyword>
<dbReference type="HAMAP" id="MF_01006">
    <property type="entry name" value="Undec_diphosphatase"/>
    <property type="match status" value="1"/>
</dbReference>
<evidence type="ECO:0000256" key="7">
    <source>
        <dbReference type="ARBA" id="ARBA00022801"/>
    </source>
</evidence>
<evidence type="ECO:0000256" key="1">
    <source>
        <dbReference type="ARBA" id="ARBA00004651"/>
    </source>
</evidence>
<comment type="miscellaneous">
    <text evidence="17">Bacitracin is thought to be involved in the inhibition of peptidoglycan synthesis by sequestering undecaprenyl diphosphate, thereby reducing the pool of lipid carrier available.</text>
</comment>
<evidence type="ECO:0000256" key="4">
    <source>
        <dbReference type="ARBA" id="ARBA00021581"/>
    </source>
</evidence>
<dbReference type="Proteomes" id="UP000315711">
    <property type="component" value="Unassembled WGS sequence"/>
</dbReference>